<dbReference type="Proteomes" id="UP001589776">
    <property type="component" value="Unassembled WGS sequence"/>
</dbReference>
<keyword evidence="2" id="KW-0240">DNA-directed RNA polymerase</keyword>
<keyword evidence="2" id="KW-0804">Transcription</keyword>
<gene>
    <name evidence="2" type="ORF">ACFFK0_10700</name>
</gene>
<keyword evidence="1" id="KW-0812">Transmembrane</keyword>
<dbReference type="EMBL" id="JBHLWN010000041">
    <property type="protein sequence ID" value="MFC0212931.1"/>
    <property type="molecule type" value="Genomic_DNA"/>
</dbReference>
<dbReference type="Pfam" id="PF11772">
    <property type="entry name" value="EpuA"/>
    <property type="match status" value="1"/>
</dbReference>
<comment type="caution">
    <text evidence="2">The sequence shown here is derived from an EMBL/GenBank/DDBJ whole genome shotgun (WGS) entry which is preliminary data.</text>
</comment>
<evidence type="ECO:0000313" key="2">
    <source>
        <dbReference type="EMBL" id="MFC0212931.1"/>
    </source>
</evidence>
<accession>A0ABV6DJV0</accession>
<dbReference type="InterPro" id="IPR024596">
    <property type="entry name" value="RNApol_su_b/EpuA"/>
</dbReference>
<sequence>MTEQGNTKEARRRPIWLKVTLGLLKYGWFPVACLVALLVGLTAGYVVLGGGSASDVFEFQTWQHLFDLVFAAE</sequence>
<feature type="transmembrane region" description="Helical" evidence="1">
    <location>
        <begin position="26"/>
        <end position="48"/>
    </location>
</feature>
<organism evidence="2 3">
    <name type="scientific">Paenibacillus chartarius</name>
    <dbReference type="NCBI Taxonomy" id="747481"/>
    <lineage>
        <taxon>Bacteria</taxon>
        <taxon>Bacillati</taxon>
        <taxon>Bacillota</taxon>
        <taxon>Bacilli</taxon>
        <taxon>Bacillales</taxon>
        <taxon>Paenibacillaceae</taxon>
        <taxon>Paenibacillus</taxon>
    </lineage>
</organism>
<dbReference type="RefSeq" id="WP_377470168.1">
    <property type="nucleotide sequence ID" value="NZ_JBHLWN010000041.1"/>
</dbReference>
<reference evidence="2 3" key="1">
    <citation type="submission" date="2024-09" db="EMBL/GenBank/DDBJ databases">
        <authorList>
            <person name="Sun Q."/>
            <person name="Mori K."/>
        </authorList>
    </citation>
    <scope>NUCLEOTIDE SEQUENCE [LARGE SCALE GENOMIC DNA]</scope>
    <source>
        <strain evidence="2 3">CCM 7759</strain>
    </source>
</reference>
<keyword evidence="1" id="KW-1133">Transmembrane helix</keyword>
<keyword evidence="1" id="KW-0472">Membrane</keyword>
<dbReference type="GO" id="GO:0000428">
    <property type="term" value="C:DNA-directed RNA polymerase complex"/>
    <property type="evidence" value="ECO:0007669"/>
    <property type="project" value="UniProtKB-KW"/>
</dbReference>
<keyword evidence="3" id="KW-1185">Reference proteome</keyword>
<protein>
    <submittedName>
        <fullName evidence="2">DNA-directed RNA polymerase subunit beta</fullName>
    </submittedName>
</protein>
<name>A0ABV6DJV0_9BACL</name>
<evidence type="ECO:0000313" key="3">
    <source>
        <dbReference type="Proteomes" id="UP001589776"/>
    </source>
</evidence>
<proteinExistence type="predicted"/>
<evidence type="ECO:0000256" key="1">
    <source>
        <dbReference type="SAM" id="Phobius"/>
    </source>
</evidence>